<dbReference type="Proteomes" id="UP000015354">
    <property type="component" value="Unassembled WGS sequence"/>
</dbReference>
<gene>
    <name evidence="1" type="ORF">STCU_05485</name>
</gene>
<dbReference type="AlphaFoldDB" id="S9UFZ8"/>
<dbReference type="OrthoDB" id="275909at2759"/>
<reference evidence="1 2" key="1">
    <citation type="journal article" date="2013" name="PLoS ONE">
        <title>Predicting the Proteins of Angomonas deanei, Strigomonas culicis and Their Respective Endosymbionts Reveals New Aspects of the Trypanosomatidae Family.</title>
        <authorList>
            <person name="Motta M.C."/>
            <person name="Martins A.C."/>
            <person name="de Souza S.S."/>
            <person name="Catta-Preta C.M."/>
            <person name="Silva R."/>
            <person name="Klein C.C."/>
            <person name="de Almeida L.G."/>
            <person name="de Lima Cunha O."/>
            <person name="Ciapina L.P."/>
            <person name="Brocchi M."/>
            <person name="Colabardini A.C."/>
            <person name="de Araujo Lima B."/>
            <person name="Machado C.R."/>
            <person name="de Almeida Soares C.M."/>
            <person name="Probst C.M."/>
            <person name="de Menezes C.B."/>
            <person name="Thompson C.E."/>
            <person name="Bartholomeu D.C."/>
            <person name="Gradia D.F."/>
            <person name="Pavoni D.P."/>
            <person name="Grisard E.C."/>
            <person name="Fantinatti-Garboggini F."/>
            <person name="Marchini F.K."/>
            <person name="Rodrigues-Luiz G.F."/>
            <person name="Wagner G."/>
            <person name="Goldman G.H."/>
            <person name="Fietto J.L."/>
            <person name="Elias M.C."/>
            <person name="Goldman M.H."/>
            <person name="Sagot M.F."/>
            <person name="Pereira M."/>
            <person name="Stoco P.H."/>
            <person name="de Mendonca-Neto R.P."/>
            <person name="Teixeira S.M."/>
            <person name="Maciel T.E."/>
            <person name="de Oliveira Mendes T.A."/>
            <person name="Urmenyi T.P."/>
            <person name="de Souza W."/>
            <person name="Schenkman S."/>
            <person name="de Vasconcelos A.T."/>
        </authorList>
    </citation>
    <scope>NUCLEOTIDE SEQUENCE [LARGE SCALE GENOMIC DNA]</scope>
</reference>
<comment type="caution">
    <text evidence="1">The sequence shown here is derived from an EMBL/GenBank/DDBJ whole genome shotgun (WGS) entry which is preliminary data.</text>
</comment>
<proteinExistence type="predicted"/>
<accession>S9UFZ8</accession>
<evidence type="ECO:0000313" key="1">
    <source>
        <dbReference type="EMBL" id="EPY27853.1"/>
    </source>
</evidence>
<organism evidence="1 2">
    <name type="scientific">Strigomonas culicis</name>
    <dbReference type="NCBI Taxonomy" id="28005"/>
    <lineage>
        <taxon>Eukaryota</taxon>
        <taxon>Discoba</taxon>
        <taxon>Euglenozoa</taxon>
        <taxon>Kinetoplastea</taxon>
        <taxon>Metakinetoplastina</taxon>
        <taxon>Trypanosomatida</taxon>
        <taxon>Trypanosomatidae</taxon>
        <taxon>Strigomonadinae</taxon>
        <taxon>Strigomonas</taxon>
    </lineage>
</organism>
<sequence>MLRQTLLCQSGVVFMNPGVPRVLSRVTPGKLEAVLISLKERKKRLLYNGSMMQHYNDRMFIYTSLGGPKGTKLVVERHHHRTQYMHLNYGRDKMDIRAVKIRGTQFDGLGGFARAGYALELTTSNFLQTPMLTRFGSFLERDKAIEIAEQWGLDYVILDEIRKPHVEDSLYHRHPLFSHNFHWSPEPPTHHRIGDAEYTWRGDEHIDYKDRNAHSAVPANSFRSLWARRPTAAANKKPAVAAAAPKV</sequence>
<protein>
    <submittedName>
        <fullName evidence="1">Uncharacterized protein</fullName>
    </submittedName>
</protein>
<keyword evidence="2" id="KW-1185">Reference proteome</keyword>
<dbReference type="EMBL" id="ATMH01005485">
    <property type="protein sequence ID" value="EPY27853.1"/>
    <property type="molecule type" value="Genomic_DNA"/>
</dbReference>
<name>S9UFZ8_9TRYP</name>
<evidence type="ECO:0000313" key="2">
    <source>
        <dbReference type="Proteomes" id="UP000015354"/>
    </source>
</evidence>